<organism evidence="1 2">
    <name type="scientific">Actinomadura alba</name>
    <dbReference type="NCBI Taxonomy" id="406431"/>
    <lineage>
        <taxon>Bacteria</taxon>
        <taxon>Bacillati</taxon>
        <taxon>Actinomycetota</taxon>
        <taxon>Actinomycetes</taxon>
        <taxon>Streptosporangiales</taxon>
        <taxon>Thermomonosporaceae</taxon>
        <taxon>Actinomadura</taxon>
    </lineage>
</organism>
<dbReference type="RefSeq" id="WP_187246750.1">
    <property type="nucleotide sequence ID" value="NZ_BAAAOK010000006.1"/>
</dbReference>
<comment type="caution">
    <text evidence="1">The sequence shown here is derived from an EMBL/GenBank/DDBJ whole genome shotgun (WGS) entry which is preliminary data.</text>
</comment>
<dbReference type="Proteomes" id="UP000805614">
    <property type="component" value="Unassembled WGS sequence"/>
</dbReference>
<gene>
    <name evidence="1" type="ORF">HKK74_30065</name>
</gene>
<name>A0ABR7LYZ9_9ACTN</name>
<proteinExistence type="predicted"/>
<evidence type="ECO:0000313" key="1">
    <source>
        <dbReference type="EMBL" id="MBC6469705.1"/>
    </source>
</evidence>
<reference evidence="1 2" key="1">
    <citation type="submission" date="2020-06" db="EMBL/GenBank/DDBJ databases">
        <title>Actinomadura xiongansis sp. nov., isolated from soil of Baiyangdian.</title>
        <authorList>
            <person name="Zhang X."/>
        </authorList>
    </citation>
    <scope>NUCLEOTIDE SEQUENCE [LARGE SCALE GENOMIC DNA]</scope>
    <source>
        <strain evidence="1 2">HBUM206468</strain>
    </source>
</reference>
<accession>A0ABR7LYZ9</accession>
<evidence type="ECO:0000313" key="2">
    <source>
        <dbReference type="Proteomes" id="UP000805614"/>
    </source>
</evidence>
<keyword evidence="2" id="KW-1185">Reference proteome</keyword>
<sequence>MHEAIADIFAGNIDDDWSVGEDTPPRTPCAICRIQNPTVFCAAFTATPVDRSLAGGG</sequence>
<dbReference type="EMBL" id="JABVEC010000030">
    <property type="protein sequence ID" value="MBC6469705.1"/>
    <property type="molecule type" value="Genomic_DNA"/>
</dbReference>
<protein>
    <submittedName>
        <fullName evidence="1">Uncharacterized protein</fullName>
    </submittedName>
</protein>